<dbReference type="Pfam" id="PF01212">
    <property type="entry name" value="Beta_elim_lyase"/>
    <property type="match status" value="1"/>
</dbReference>
<dbReference type="InterPro" id="IPR015421">
    <property type="entry name" value="PyrdxlP-dep_Trfase_major"/>
</dbReference>
<dbReference type="CDD" id="cd06502">
    <property type="entry name" value="TA_like"/>
    <property type="match status" value="1"/>
</dbReference>
<organism evidence="7 8">
    <name type="scientific">Sphingomonas morindae</name>
    <dbReference type="NCBI Taxonomy" id="1541170"/>
    <lineage>
        <taxon>Bacteria</taxon>
        <taxon>Pseudomonadati</taxon>
        <taxon>Pseudomonadota</taxon>
        <taxon>Alphaproteobacteria</taxon>
        <taxon>Sphingomonadales</taxon>
        <taxon>Sphingomonadaceae</taxon>
        <taxon>Sphingomonas</taxon>
    </lineage>
</organism>
<dbReference type="SUPFAM" id="SSF53383">
    <property type="entry name" value="PLP-dependent transferases"/>
    <property type="match status" value="1"/>
</dbReference>
<dbReference type="Gene3D" id="3.40.640.10">
    <property type="entry name" value="Type I PLP-dependent aspartate aminotransferase-like (Major domain)"/>
    <property type="match status" value="1"/>
</dbReference>
<dbReference type="PANTHER" id="PTHR48097">
    <property type="entry name" value="L-THREONINE ALDOLASE-RELATED"/>
    <property type="match status" value="1"/>
</dbReference>
<evidence type="ECO:0000256" key="2">
    <source>
        <dbReference type="ARBA" id="ARBA00006966"/>
    </source>
</evidence>
<dbReference type="PIRSF" id="PIRSF038940">
    <property type="entry name" value="Low_specificity_LTA"/>
    <property type="match status" value="1"/>
</dbReference>
<dbReference type="InterPro" id="IPR015422">
    <property type="entry name" value="PyrdxlP-dep_Trfase_small"/>
</dbReference>
<reference evidence="7" key="1">
    <citation type="journal article" date="2022" name="Toxins">
        <title>Genomic Analysis of Sphingopyxis sp. USTB-05 for Biodegrading Cyanobacterial Hepatotoxins.</title>
        <authorList>
            <person name="Liu C."/>
            <person name="Xu Q."/>
            <person name="Zhao Z."/>
            <person name="Zhang H."/>
            <person name="Liu X."/>
            <person name="Yin C."/>
            <person name="Liu Y."/>
            <person name="Yan H."/>
        </authorList>
    </citation>
    <scope>NUCLEOTIDE SEQUENCE</scope>
    <source>
        <strain evidence="7">NBD5</strain>
    </source>
</reference>
<keyword evidence="8" id="KW-1185">Reference proteome</keyword>
<evidence type="ECO:0000259" key="6">
    <source>
        <dbReference type="Pfam" id="PF01212"/>
    </source>
</evidence>
<comment type="catalytic activity">
    <reaction evidence="5">
        <text>L-allo-threonine = acetaldehyde + glycine</text>
        <dbReference type="Rhea" id="RHEA:26209"/>
        <dbReference type="ChEBI" id="CHEBI:15343"/>
        <dbReference type="ChEBI" id="CHEBI:57305"/>
        <dbReference type="ChEBI" id="CHEBI:58585"/>
        <dbReference type="EC" id="4.1.2.48"/>
    </reaction>
</comment>
<dbReference type="InterPro" id="IPR015424">
    <property type="entry name" value="PyrdxlP-dep_Trfase"/>
</dbReference>
<evidence type="ECO:0000313" key="8">
    <source>
        <dbReference type="Proteomes" id="UP001056937"/>
    </source>
</evidence>
<dbReference type="Gene3D" id="3.90.1150.10">
    <property type="entry name" value="Aspartate Aminotransferase, domain 1"/>
    <property type="match status" value="1"/>
</dbReference>
<dbReference type="Proteomes" id="UP001056937">
    <property type="component" value="Chromosome 2"/>
</dbReference>
<comment type="catalytic activity">
    <reaction evidence="5">
        <text>L-threonine = acetaldehyde + glycine</text>
        <dbReference type="Rhea" id="RHEA:19625"/>
        <dbReference type="ChEBI" id="CHEBI:15343"/>
        <dbReference type="ChEBI" id="CHEBI:57305"/>
        <dbReference type="ChEBI" id="CHEBI:57926"/>
        <dbReference type="EC" id="4.1.2.48"/>
    </reaction>
</comment>
<comment type="subunit">
    <text evidence="3">Homotetramer.</text>
</comment>
<keyword evidence="5" id="KW-0456">Lyase</keyword>
<dbReference type="PANTHER" id="PTHR48097:SF5">
    <property type="entry name" value="LOW SPECIFICITY L-THREONINE ALDOLASE"/>
    <property type="match status" value="1"/>
</dbReference>
<comment type="similarity">
    <text evidence="2 5">Belongs to the threonine aldolase family.</text>
</comment>
<dbReference type="RefSeq" id="WP_252168595.1">
    <property type="nucleotide sequence ID" value="NZ_CP084931.1"/>
</dbReference>
<dbReference type="EMBL" id="CP084931">
    <property type="protein sequence ID" value="USI74781.1"/>
    <property type="molecule type" value="Genomic_DNA"/>
</dbReference>
<keyword evidence="4 5" id="KW-0663">Pyridoxal phosphate</keyword>
<name>A0ABY4XDL5_9SPHN</name>
<protein>
    <recommendedName>
        <fullName evidence="5">L-threonine aldolase</fullName>
        <ecNumber evidence="5">4.1.2.48</ecNumber>
    </recommendedName>
</protein>
<feature type="domain" description="Aromatic amino acid beta-eliminating lyase/threonine aldolase" evidence="6">
    <location>
        <begin position="6"/>
        <end position="296"/>
    </location>
</feature>
<sequence>MPSSQQFASDNYAGICPEVWRAMEAANTGSATAYGEDLWTQRASDAFRGLFGAACEVFFAFNGTAANSLALAALCQSYHSVICSAQAHVETDECGAPEFFSNGSKLLVAHTENGKLTAETIRALATGRSDIHFPKPRVVTITQPTETGQVYTVDEIRSLSAVCRELGLKLHMDGARFAHACATLGCDPADISWRAGVDVLCFGGTKNGMAVGEAVLFFDTELARDFDYRCKQAGQLASKMRFLSAPWVGLLESGAWLTNARHGNACALRLARAIADVPGVALMFPVEANAVFLKADAALLAALRARGWRFYTFIGGGARFMFAWDADPARVDALAADIRAAARAGGADAGEGRVAA</sequence>
<dbReference type="EC" id="4.1.2.48" evidence="5"/>
<evidence type="ECO:0000256" key="3">
    <source>
        <dbReference type="ARBA" id="ARBA00011881"/>
    </source>
</evidence>
<evidence type="ECO:0000313" key="7">
    <source>
        <dbReference type="EMBL" id="USI74781.1"/>
    </source>
</evidence>
<gene>
    <name evidence="7" type="ORF">LHA26_18700</name>
</gene>
<comment type="cofactor">
    <cofactor evidence="1 5">
        <name>pyridoxal 5'-phosphate</name>
        <dbReference type="ChEBI" id="CHEBI:597326"/>
    </cofactor>
</comment>
<accession>A0ABY4XDL5</accession>
<dbReference type="InterPro" id="IPR001597">
    <property type="entry name" value="ArAA_b-elim_lyase/Thr_aldolase"/>
</dbReference>
<dbReference type="InterPro" id="IPR026273">
    <property type="entry name" value="Low_specificity_L-TA_bact"/>
</dbReference>
<proteinExistence type="inferred from homology"/>
<comment type="function">
    <text evidence="5">Catalyzes the cleavage of L-allo-threonine and L-threonine to glycine and acetaldehyde.</text>
</comment>
<evidence type="ECO:0000256" key="1">
    <source>
        <dbReference type="ARBA" id="ARBA00001933"/>
    </source>
</evidence>
<evidence type="ECO:0000256" key="5">
    <source>
        <dbReference type="PIRNR" id="PIRNR038940"/>
    </source>
</evidence>
<evidence type="ECO:0000256" key="4">
    <source>
        <dbReference type="ARBA" id="ARBA00022898"/>
    </source>
</evidence>